<evidence type="ECO:0000256" key="9">
    <source>
        <dbReference type="ARBA" id="ARBA00022968"/>
    </source>
</evidence>
<reference evidence="14 15" key="1">
    <citation type="submission" date="2024-01" db="EMBL/GenBank/DDBJ databases">
        <title>The genome of the rayed Mediterranean limpet Patella caerulea (Linnaeus, 1758).</title>
        <authorList>
            <person name="Anh-Thu Weber A."/>
            <person name="Halstead-Nussloch G."/>
        </authorList>
    </citation>
    <scope>NUCLEOTIDE SEQUENCE [LARGE SCALE GENOMIC DNA]</scope>
    <source>
        <strain evidence="14">AATW-2023a</strain>
        <tissue evidence="14">Whole specimen</tissue>
    </source>
</reference>
<keyword evidence="11 12" id="KW-0472">Membrane</keyword>
<evidence type="ECO:0000256" key="1">
    <source>
        <dbReference type="ARBA" id="ARBA00004606"/>
    </source>
</evidence>
<dbReference type="GO" id="GO:0016020">
    <property type="term" value="C:membrane"/>
    <property type="evidence" value="ECO:0007669"/>
    <property type="project" value="UniProtKB-SubCell"/>
</dbReference>
<dbReference type="EC" id="2.4.1.122" evidence="4"/>
<accession>A0AAN8JAH6</accession>
<evidence type="ECO:0000313" key="15">
    <source>
        <dbReference type="Proteomes" id="UP001347796"/>
    </source>
</evidence>
<evidence type="ECO:0000256" key="7">
    <source>
        <dbReference type="ARBA" id="ARBA00022692"/>
    </source>
</evidence>
<evidence type="ECO:0000256" key="8">
    <source>
        <dbReference type="ARBA" id="ARBA00022741"/>
    </source>
</evidence>
<comment type="pathway">
    <text evidence="2">Protein modification; protein glycosylation.</text>
</comment>
<evidence type="ECO:0000259" key="13">
    <source>
        <dbReference type="Pfam" id="PF02434"/>
    </source>
</evidence>
<comment type="subcellular location">
    <subcellularLocation>
        <location evidence="1">Membrane</location>
        <topology evidence="1">Single-pass type II membrane protein</topology>
    </subcellularLocation>
</comment>
<dbReference type="EMBL" id="JAZGQO010000011">
    <property type="protein sequence ID" value="KAK6174136.1"/>
    <property type="molecule type" value="Genomic_DNA"/>
</dbReference>
<evidence type="ECO:0000256" key="3">
    <source>
        <dbReference type="ARBA" id="ARBA00006462"/>
    </source>
</evidence>
<keyword evidence="7 12" id="KW-0812">Transmembrane</keyword>
<dbReference type="GO" id="GO:0000166">
    <property type="term" value="F:nucleotide binding"/>
    <property type="evidence" value="ECO:0007669"/>
    <property type="project" value="UniProtKB-KW"/>
</dbReference>
<protein>
    <recommendedName>
        <fullName evidence="4">N-acetylgalactosaminide beta-1,3-galactosyltransferase</fullName>
        <ecNumber evidence="4">2.4.1.122</ecNumber>
    </recommendedName>
</protein>
<dbReference type="InterPro" id="IPR003378">
    <property type="entry name" value="Fringe-like_glycosylTrfase"/>
</dbReference>
<keyword evidence="5" id="KW-0328">Glycosyltransferase</keyword>
<dbReference type="Proteomes" id="UP001347796">
    <property type="component" value="Unassembled WGS sequence"/>
</dbReference>
<dbReference type="AlphaFoldDB" id="A0AAN8JAH6"/>
<gene>
    <name evidence="14" type="ORF">SNE40_017469</name>
</gene>
<sequence>MVRLKRAWISTGLILIVVAFCFMIIITGIGNFQFEDFNDTVNYTFYDKDYDIRSDPSITYSSAKDTSDVHVIKADLLTAADDKTLIIDDRDAQQLMTNIKVLCLITTVTGSLETKVKAVNDTWARRCDRTLYIIGDPSSPTRLQGDILTLKVPNGRGHLTAKSSQALKFVHSRFLMDYDWFLKADDDTYIVMENLKFLLSHYSPNTPVYLGHLFKKYSKYGYMSGGAGYVLSRRALRKMVQHGYRSAGKCRNDGSDEDVDVAHCLQAVNVTVHNSIDRFGRESFHAFSGLAHVNGGLPYTVKSYDRHPTRTGVDCCSQLLISFHYASPEFLYLLEQLLYRTSIYGRKIPDKGFTKFFGIGTVPPLKDFK</sequence>
<keyword evidence="15" id="KW-1185">Reference proteome</keyword>
<dbReference type="InterPro" id="IPR026050">
    <property type="entry name" value="C1GALT1/C1GALT1_chp1"/>
</dbReference>
<keyword evidence="8" id="KW-0547">Nucleotide-binding</keyword>
<evidence type="ECO:0000256" key="11">
    <source>
        <dbReference type="ARBA" id="ARBA00023136"/>
    </source>
</evidence>
<evidence type="ECO:0000313" key="14">
    <source>
        <dbReference type="EMBL" id="KAK6174136.1"/>
    </source>
</evidence>
<evidence type="ECO:0000256" key="6">
    <source>
        <dbReference type="ARBA" id="ARBA00022679"/>
    </source>
</evidence>
<dbReference type="Pfam" id="PF02434">
    <property type="entry name" value="Fringe"/>
    <property type="match status" value="1"/>
</dbReference>
<evidence type="ECO:0000256" key="12">
    <source>
        <dbReference type="SAM" id="Phobius"/>
    </source>
</evidence>
<feature type="domain" description="Fringe-like glycosyltransferase" evidence="13">
    <location>
        <begin position="112"/>
        <end position="274"/>
    </location>
</feature>
<keyword evidence="6" id="KW-0808">Transferase</keyword>
<comment type="caution">
    <text evidence="14">The sequence shown here is derived from an EMBL/GenBank/DDBJ whole genome shotgun (WGS) entry which is preliminary data.</text>
</comment>
<proteinExistence type="inferred from homology"/>
<dbReference type="Gene3D" id="3.90.550.50">
    <property type="match status" value="1"/>
</dbReference>
<keyword evidence="10 12" id="KW-1133">Transmembrane helix</keyword>
<name>A0AAN8JAH6_PATCE</name>
<evidence type="ECO:0000256" key="4">
    <source>
        <dbReference type="ARBA" id="ARBA00012557"/>
    </source>
</evidence>
<evidence type="ECO:0000256" key="10">
    <source>
        <dbReference type="ARBA" id="ARBA00022989"/>
    </source>
</evidence>
<comment type="similarity">
    <text evidence="3">Belongs to the glycosyltransferase 31 family. Beta3-Gal-T subfamily.</text>
</comment>
<evidence type="ECO:0000256" key="5">
    <source>
        <dbReference type="ARBA" id="ARBA00022676"/>
    </source>
</evidence>
<dbReference type="PANTHER" id="PTHR23033:SF14">
    <property type="entry name" value="GLYCOPROTEIN-N-ACETYLGALACTOSAMINE 3-BETA-GALACTOSYLTRANSFERASE 1-RELATED"/>
    <property type="match status" value="1"/>
</dbReference>
<dbReference type="GO" id="GO:0016263">
    <property type="term" value="F:glycoprotein-N-acetylgalactosamine 3-beta-galactosyltransferase activity"/>
    <property type="evidence" value="ECO:0007669"/>
    <property type="project" value="UniProtKB-EC"/>
</dbReference>
<keyword evidence="9" id="KW-0735">Signal-anchor</keyword>
<organism evidence="14 15">
    <name type="scientific">Patella caerulea</name>
    <name type="common">Rayed Mediterranean limpet</name>
    <dbReference type="NCBI Taxonomy" id="87958"/>
    <lineage>
        <taxon>Eukaryota</taxon>
        <taxon>Metazoa</taxon>
        <taxon>Spiralia</taxon>
        <taxon>Lophotrochozoa</taxon>
        <taxon>Mollusca</taxon>
        <taxon>Gastropoda</taxon>
        <taxon>Patellogastropoda</taxon>
        <taxon>Patelloidea</taxon>
        <taxon>Patellidae</taxon>
        <taxon>Patella</taxon>
    </lineage>
</organism>
<feature type="transmembrane region" description="Helical" evidence="12">
    <location>
        <begin position="7"/>
        <end position="29"/>
    </location>
</feature>
<dbReference type="PANTHER" id="PTHR23033">
    <property type="entry name" value="BETA1,3-GALACTOSYLTRANSFERASE"/>
    <property type="match status" value="1"/>
</dbReference>
<evidence type="ECO:0000256" key="2">
    <source>
        <dbReference type="ARBA" id="ARBA00004922"/>
    </source>
</evidence>